<name>A0A9D1GUX9_9FIRM</name>
<dbReference type="EMBL" id="DVLL01000023">
    <property type="protein sequence ID" value="HIT59539.1"/>
    <property type="molecule type" value="Genomic_DNA"/>
</dbReference>
<proteinExistence type="predicted"/>
<protein>
    <submittedName>
        <fullName evidence="1">Uncharacterized protein</fullName>
    </submittedName>
</protein>
<gene>
    <name evidence="1" type="ORF">IAC39_07515</name>
</gene>
<organism evidence="1 2">
    <name type="scientific">Candidatus Faeciplasma pullistercoris</name>
    <dbReference type="NCBI Taxonomy" id="2840800"/>
    <lineage>
        <taxon>Bacteria</taxon>
        <taxon>Bacillati</taxon>
        <taxon>Bacillota</taxon>
        <taxon>Clostridia</taxon>
        <taxon>Eubacteriales</taxon>
        <taxon>Oscillospiraceae</taxon>
        <taxon>Oscillospiraceae incertae sedis</taxon>
        <taxon>Candidatus Faeciplasma</taxon>
    </lineage>
</organism>
<evidence type="ECO:0000313" key="2">
    <source>
        <dbReference type="Proteomes" id="UP000824136"/>
    </source>
</evidence>
<reference evidence="1" key="2">
    <citation type="journal article" date="2021" name="PeerJ">
        <title>Extensive microbial diversity within the chicken gut microbiome revealed by metagenomics and culture.</title>
        <authorList>
            <person name="Gilroy R."/>
            <person name="Ravi A."/>
            <person name="Getino M."/>
            <person name="Pursley I."/>
            <person name="Horton D.L."/>
            <person name="Alikhan N.F."/>
            <person name="Baker D."/>
            <person name="Gharbi K."/>
            <person name="Hall N."/>
            <person name="Watson M."/>
            <person name="Adriaenssens E.M."/>
            <person name="Foster-Nyarko E."/>
            <person name="Jarju S."/>
            <person name="Secka A."/>
            <person name="Antonio M."/>
            <person name="Oren A."/>
            <person name="Chaudhuri R.R."/>
            <person name="La Ragione R."/>
            <person name="Hildebrand F."/>
            <person name="Pallen M.J."/>
        </authorList>
    </citation>
    <scope>NUCLEOTIDE SEQUENCE</scope>
    <source>
        <strain evidence="1">CHK33-4379</strain>
    </source>
</reference>
<evidence type="ECO:0000313" key="1">
    <source>
        <dbReference type="EMBL" id="HIT59539.1"/>
    </source>
</evidence>
<accession>A0A9D1GUX9</accession>
<dbReference type="AlphaFoldDB" id="A0A9D1GUX9"/>
<comment type="caution">
    <text evidence="1">The sequence shown here is derived from an EMBL/GenBank/DDBJ whole genome shotgun (WGS) entry which is preliminary data.</text>
</comment>
<sequence>MQNLWLFFAAMRAKSAFMRDFFIASGAYFEIVNQGFDQQPRKHDHKADSKYVRAGGKVIISVKNHDSDN</sequence>
<reference evidence="1" key="1">
    <citation type="submission" date="2020-10" db="EMBL/GenBank/DDBJ databases">
        <authorList>
            <person name="Gilroy R."/>
        </authorList>
    </citation>
    <scope>NUCLEOTIDE SEQUENCE</scope>
    <source>
        <strain evidence="1">CHK33-4379</strain>
    </source>
</reference>
<dbReference type="Proteomes" id="UP000824136">
    <property type="component" value="Unassembled WGS sequence"/>
</dbReference>